<name>A0A8J1JX57_XENTR</name>
<keyword evidence="4" id="KW-1185">Reference proteome</keyword>
<dbReference type="GO" id="GO:0005576">
    <property type="term" value="C:extracellular region"/>
    <property type="evidence" value="ECO:0007669"/>
    <property type="project" value="InterPro"/>
</dbReference>
<reference evidence="5" key="1">
    <citation type="submission" date="2025-08" db="UniProtKB">
        <authorList>
            <consortium name="RefSeq"/>
        </authorList>
    </citation>
    <scope>IDENTIFICATION</scope>
    <source>
        <strain evidence="5">Nigerian</strain>
        <tissue evidence="5">Liver and blood</tissue>
    </source>
</reference>
<dbReference type="OMA" id="NENHMEN"/>
<dbReference type="PRINTS" id="PR00003">
    <property type="entry name" value="4DISULPHCORE"/>
</dbReference>
<evidence type="ECO:0000256" key="1">
    <source>
        <dbReference type="SAM" id="MobiDB-lite"/>
    </source>
</evidence>
<evidence type="ECO:0000313" key="5">
    <source>
        <dbReference type="RefSeq" id="XP_031762478.1"/>
    </source>
</evidence>
<evidence type="ECO:0000313" key="4">
    <source>
        <dbReference type="Proteomes" id="UP000008143"/>
    </source>
</evidence>
<dbReference type="SUPFAM" id="SSF57256">
    <property type="entry name" value="Elafin-like"/>
    <property type="match status" value="1"/>
</dbReference>
<dbReference type="GeneID" id="116412416"/>
<feature type="chain" id="PRO_5035211242" evidence="2">
    <location>
        <begin position="18"/>
        <end position="145"/>
    </location>
</feature>
<gene>
    <name evidence="5 6" type="primary">LOC116412416</name>
</gene>
<feature type="signal peptide" evidence="2">
    <location>
        <begin position="1"/>
        <end position="17"/>
    </location>
</feature>
<dbReference type="RefSeq" id="XP_031762478.1">
    <property type="nucleotide sequence ID" value="XM_031906618.1"/>
</dbReference>
<accession>A0A8J1JX57</accession>
<evidence type="ECO:0000259" key="3">
    <source>
        <dbReference type="PROSITE" id="PS51390"/>
    </source>
</evidence>
<feature type="domain" description="WAP" evidence="3">
    <location>
        <begin position="42"/>
        <end position="103"/>
    </location>
</feature>
<feature type="compositionally biased region" description="Basic and acidic residues" evidence="1">
    <location>
        <begin position="22"/>
        <end position="43"/>
    </location>
</feature>
<dbReference type="SMART" id="SM00217">
    <property type="entry name" value="WAP"/>
    <property type="match status" value="1"/>
</dbReference>
<dbReference type="InterPro" id="IPR036645">
    <property type="entry name" value="Elafin-like_sf"/>
</dbReference>
<dbReference type="InterPro" id="IPR008197">
    <property type="entry name" value="WAP_dom"/>
</dbReference>
<organism evidence="4 5">
    <name type="scientific">Xenopus tropicalis</name>
    <name type="common">Western clawed frog</name>
    <name type="synonym">Silurana tropicalis</name>
    <dbReference type="NCBI Taxonomy" id="8364"/>
    <lineage>
        <taxon>Eukaryota</taxon>
        <taxon>Metazoa</taxon>
        <taxon>Chordata</taxon>
        <taxon>Craniata</taxon>
        <taxon>Vertebrata</taxon>
        <taxon>Euteleostomi</taxon>
        <taxon>Amphibia</taxon>
        <taxon>Batrachia</taxon>
        <taxon>Anura</taxon>
        <taxon>Pipoidea</taxon>
        <taxon>Pipidae</taxon>
        <taxon>Xenopodinae</taxon>
        <taxon>Xenopus</taxon>
        <taxon>Silurana</taxon>
    </lineage>
</organism>
<dbReference type="Gene3D" id="4.10.75.10">
    <property type="entry name" value="Elafin-like"/>
    <property type="match status" value="1"/>
</dbReference>
<dbReference type="KEGG" id="xtr:116412416"/>
<dbReference type="Proteomes" id="UP000008143">
    <property type="component" value="Chromosome 7"/>
</dbReference>
<dbReference type="GO" id="GO:0030414">
    <property type="term" value="F:peptidase inhibitor activity"/>
    <property type="evidence" value="ECO:0007669"/>
    <property type="project" value="InterPro"/>
</dbReference>
<sequence>MMLRVLIFSALLCLALARGSSEESGSKEHHGGDSNENHMENHSGKRGHCPVVPSGNNVTLDSCNTTCPGGANCSNIECSSDTNCTGIQKCCNVTCGMKCVNPIYKTPCVQDADCAGTSICCRGRCVSPKPPKKGSRERYNKPRCG</sequence>
<dbReference type="Pfam" id="PF00095">
    <property type="entry name" value="WAP"/>
    <property type="match status" value="1"/>
</dbReference>
<dbReference type="PROSITE" id="PS51390">
    <property type="entry name" value="WAP"/>
    <property type="match status" value="1"/>
</dbReference>
<feature type="region of interest" description="Disordered" evidence="1">
    <location>
        <begin position="22"/>
        <end position="46"/>
    </location>
</feature>
<protein>
    <submittedName>
        <fullName evidence="5">Antileukoproteinase-like</fullName>
    </submittedName>
</protein>
<dbReference type="AlphaFoldDB" id="A0A8J1JX57"/>
<dbReference type="AGR" id="Xenbase:XB-GENE-29098771"/>
<dbReference type="OrthoDB" id="6060011at2759"/>
<keyword evidence="2" id="KW-0732">Signal</keyword>
<evidence type="ECO:0000313" key="6">
    <source>
        <dbReference type="Xenbase" id="XB-GENE-29098771"/>
    </source>
</evidence>
<proteinExistence type="predicted"/>
<dbReference type="Xenbase" id="XB-GENE-29098771">
    <property type="gene designation" value="LOC116412416"/>
</dbReference>
<evidence type="ECO:0000256" key="2">
    <source>
        <dbReference type="SAM" id="SignalP"/>
    </source>
</evidence>